<gene>
    <name evidence="3" type="ORF">METZ01_LOCUS347991</name>
</gene>
<dbReference type="SUPFAM" id="SSF51735">
    <property type="entry name" value="NAD(P)-binding Rossmann-fold domains"/>
    <property type="match status" value="1"/>
</dbReference>
<organism evidence="3">
    <name type="scientific">marine metagenome</name>
    <dbReference type="NCBI Taxonomy" id="408172"/>
    <lineage>
        <taxon>unclassified sequences</taxon>
        <taxon>metagenomes</taxon>
        <taxon>ecological metagenomes</taxon>
    </lineage>
</organism>
<dbReference type="InterPro" id="IPR036291">
    <property type="entry name" value="NAD(P)-bd_dom_sf"/>
</dbReference>
<feature type="domain" description="GFO/IDH/MocA-like oxidoreductase" evidence="2">
    <location>
        <begin position="52"/>
        <end position="167"/>
    </location>
</feature>
<dbReference type="GO" id="GO:0000166">
    <property type="term" value="F:nucleotide binding"/>
    <property type="evidence" value="ECO:0007669"/>
    <property type="project" value="InterPro"/>
</dbReference>
<dbReference type="SUPFAM" id="SSF55347">
    <property type="entry name" value="Glyceraldehyde-3-phosphate dehydrogenase-like, C-terminal domain"/>
    <property type="match status" value="1"/>
</dbReference>
<dbReference type="InterPro" id="IPR000683">
    <property type="entry name" value="Gfo/Idh/MocA-like_OxRdtase_N"/>
</dbReference>
<evidence type="ECO:0008006" key="4">
    <source>
        <dbReference type="Google" id="ProtNLM"/>
    </source>
</evidence>
<dbReference type="Gene3D" id="3.30.360.10">
    <property type="entry name" value="Dihydrodipicolinate Reductase, domain 2"/>
    <property type="match status" value="1"/>
</dbReference>
<reference evidence="3" key="1">
    <citation type="submission" date="2018-05" db="EMBL/GenBank/DDBJ databases">
        <authorList>
            <person name="Lanie J.A."/>
            <person name="Ng W.-L."/>
            <person name="Kazmierczak K.M."/>
            <person name="Andrzejewski T.M."/>
            <person name="Davidsen T.M."/>
            <person name="Wayne K.J."/>
            <person name="Tettelin H."/>
            <person name="Glass J.I."/>
            <person name="Rusch D."/>
            <person name="Podicherti R."/>
            <person name="Tsui H.-C.T."/>
            <person name="Winkler M.E."/>
        </authorList>
    </citation>
    <scope>NUCLEOTIDE SEQUENCE</scope>
</reference>
<feature type="non-terminal residue" evidence="3">
    <location>
        <position position="1"/>
    </location>
</feature>
<dbReference type="Pfam" id="PF01408">
    <property type="entry name" value="GFO_IDH_MocA"/>
    <property type="match status" value="1"/>
</dbReference>
<dbReference type="PANTHER" id="PTHR43249">
    <property type="entry name" value="UDP-N-ACETYL-2-AMINO-2-DEOXY-D-GLUCURONATE OXIDASE"/>
    <property type="match status" value="1"/>
</dbReference>
<dbReference type="EMBL" id="UINC01120572">
    <property type="protein sequence ID" value="SVC95137.1"/>
    <property type="molecule type" value="Genomic_DNA"/>
</dbReference>
<feature type="domain" description="Gfo/Idh/MocA-like oxidoreductase N-terminal" evidence="1">
    <location>
        <begin position="3"/>
        <end position="42"/>
    </location>
</feature>
<proteinExistence type="predicted"/>
<evidence type="ECO:0000313" key="3">
    <source>
        <dbReference type="EMBL" id="SVC95137.1"/>
    </source>
</evidence>
<accession>A0A382RDA4</accession>
<dbReference type="PANTHER" id="PTHR43249:SF1">
    <property type="entry name" value="D-GLUCOSIDE 3-DEHYDROGENASE"/>
    <property type="match status" value="1"/>
</dbReference>
<evidence type="ECO:0000259" key="1">
    <source>
        <dbReference type="Pfam" id="PF01408"/>
    </source>
</evidence>
<dbReference type="Gene3D" id="3.40.50.720">
    <property type="entry name" value="NAD(P)-binding Rossmann-like Domain"/>
    <property type="match status" value="1"/>
</dbReference>
<name>A0A382RDA4_9ZZZZ</name>
<dbReference type="AlphaFoldDB" id="A0A382RDA4"/>
<dbReference type="Pfam" id="PF22725">
    <property type="entry name" value="GFO_IDH_MocA_C3"/>
    <property type="match status" value="1"/>
</dbReference>
<evidence type="ECO:0000259" key="2">
    <source>
        <dbReference type="Pfam" id="PF22725"/>
    </source>
</evidence>
<dbReference type="InterPro" id="IPR055170">
    <property type="entry name" value="GFO_IDH_MocA-like_dom"/>
</dbReference>
<sequence>PTVTALEAGKHVFCEKPMAATLEDATAMVKVAKASGKILQIGIHSTFSANLQFARKLVDAGVTGDIYYAETCDTRRRGIPGGTFTNKKTAGAGAIVDIGIYSMHNALYVMGYPTPVRVSAITADYLAEQNPRWKDMDVEEFGAAFVRFEDGRVMLFKISWAVHQNSLGGTFFLGKQAGISLGGPIVHIDEMTNQIQGLADAEGLTVEVKDGGKSWQQEEMVDVHFSGLPSVDVWEAQMTAFREAVKTNGPSPIPPEGVLTTNMIMDGIFRSQQLGQEVAVDIPEI</sequence>
<protein>
    <recommendedName>
        <fullName evidence="4">Gfo/Idh/MocA-like oxidoreductase C-terminal domain-containing protein</fullName>
    </recommendedName>
</protein>
<dbReference type="InterPro" id="IPR052515">
    <property type="entry name" value="Gfo/Idh/MocA_Oxidoreductase"/>
</dbReference>